<feature type="binding site" description="axial binding residue" evidence="6">
    <location>
        <position position="118"/>
    </location>
    <ligand>
        <name>heme c</name>
        <dbReference type="ChEBI" id="CHEBI:61717"/>
        <label>3</label>
    </ligand>
    <ligandPart>
        <name>Fe</name>
        <dbReference type="ChEBI" id="CHEBI:18248"/>
    </ligandPart>
</feature>
<name>A0A4P8L1U7_9BACT</name>
<dbReference type="InterPro" id="IPR020942">
    <property type="entry name" value="Cyt_c_III_dom"/>
</dbReference>
<feature type="binding site" description="axial binding residue" evidence="6">
    <location>
        <position position="68"/>
    </location>
    <ligand>
        <name>heme c</name>
        <dbReference type="ChEBI" id="CHEBI:61717"/>
        <label>1</label>
    </ligand>
    <ligandPart>
        <name>Fe</name>
        <dbReference type="ChEBI" id="CHEBI:18248"/>
    </ligandPart>
</feature>
<feature type="binding site" description="covalent" evidence="6">
    <location>
        <position position="67"/>
    </location>
    <ligand>
        <name>heme c</name>
        <dbReference type="ChEBI" id="CHEBI:61717"/>
        <label>1</label>
    </ligand>
</feature>
<evidence type="ECO:0000256" key="4">
    <source>
        <dbReference type="ARBA" id="ARBA00022982"/>
    </source>
</evidence>
<gene>
    <name evidence="9" type="ORF">FDQ92_05030</name>
</gene>
<feature type="binding site" description="axial binding residue" evidence="6">
    <location>
        <position position="66"/>
    </location>
    <ligand>
        <name>heme c</name>
        <dbReference type="ChEBI" id="CHEBI:61717"/>
        <label>1</label>
    </ligand>
    <ligandPart>
        <name>Fe</name>
        <dbReference type="ChEBI" id="CHEBI:18248"/>
    </ligandPart>
</feature>
<evidence type="ECO:0000259" key="8">
    <source>
        <dbReference type="Pfam" id="PF02085"/>
    </source>
</evidence>
<dbReference type="Proteomes" id="UP000298602">
    <property type="component" value="Chromosome"/>
</dbReference>
<feature type="binding site" description="axial binding residue" evidence="6">
    <location>
        <position position="142"/>
    </location>
    <ligand>
        <name>heme c</name>
        <dbReference type="ChEBI" id="CHEBI:61717"/>
        <label>1</label>
    </ligand>
    <ligandPart>
        <name>Fe</name>
        <dbReference type="ChEBI" id="CHEBI:18248"/>
    </ligandPart>
</feature>
<feature type="binding site" description="axial binding residue" evidence="6">
    <location>
        <position position="122"/>
    </location>
    <ligand>
        <name>heme c</name>
        <dbReference type="ChEBI" id="CHEBI:61717"/>
        <label>1</label>
    </ligand>
    <ligandPart>
        <name>Fe</name>
        <dbReference type="ChEBI" id="CHEBI:18248"/>
    </ligandPart>
</feature>
<evidence type="ECO:0000256" key="7">
    <source>
        <dbReference type="SAM" id="SignalP"/>
    </source>
</evidence>
<keyword evidence="2 6" id="KW-0349">Heme</keyword>
<evidence type="ECO:0000256" key="2">
    <source>
        <dbReference type="ARBA" id="ARBA00022617"/>
    </source>
</evidence>
<keyword evidence="1" id="KW-0813">Transport</keyword>
<feature type="binding site" description="axial binding residue" evidence="6">
    <location>
        <position position="121"/>
    </location>
    <ligand>
        <name>heme c</name>
        <dbReference type="ChEBI" id="CHEBI:61717"/>
        <label>1</label>
    </ligand>
    <ligandPart>
        <name>Fe</name>
        <dbReference type="ChEBI" id="CHEBI:18248"/>
    </ligandPart>
</feature>
<evidence type="ECO:0000313" key="10">
    <source>
        <dbReference type="Proteomes" id="UP000298602"/>
    </source>
</evidence>
<evidence type="ECO:0000313" key="9">
    <source>
        <dbReference type="EMBL" id="QCQ21593.1"/>
    </source>
</evidence>
<keyword evidence="4" id="KW-0249">Electron transport</keyword>
<dbReference type="Pfam" id="PF02085">
    <property type="entry name" value="Cytochrom_CIII"/>
    <property type="match status" value="1"/>
</dbReference>
<feature type="binding site" description="axial binding residue" evidence="6">
    <location>
        <position position="63"/>
    </location>
    <ligand>
        <name>heme c</name>
        <dbReference type="ChEBI" id="CHEBI:61717"/>
        <label>1</label>
    </ligand>
    <ligandPart>
        <name>Fe</name>
        <dbReference type="ChEBI" id="CHEBI:18248"/>
    </ligandPart>
</feature>
<feature type="binding site" description="axial binding residue" evidence="6">
    <location>
        <position position="138"/>
    </location>
    <ligand>
        <name>heme c</name>
        <dbReference type="ChEBI" id="CHEBI:61717"/>
        <label>1</label>
    </ligand>
    <ligandPart>
        <name>Fe</name>
        <dbReference type="ChEBI" id="CHEBI:18248"/>
    </ligandPart>
</feature>
<dbReference type="CDD" id="cd08168">
    <property type="entry name" value="Cytochrom_C3"/>
    <property type="match status" value="1"/>
</dbReference>
<dbReference type="KEGG" id="dax:FDQ92_05030"/>
<reference evidence="9 10" key="2">
    <citation type="submission" date="2019-05" db="EMBL/GenBank/DDBJ databases">
        <authorList>
            <person name="Suflita J.M."/>
            <person name="Marks C.R."/>
        </authorList>
    </citation>
    <scope>NUCLEOTIDE SEQUENCE [LARGE SCALE GENOMIC DNA]</scope>
    <source>
        <strain evidence="9 10">ALDC</strain>
    </source>
</reference>
<keyword evidence="10" id="KW-1185">Reference proteome</keyword>
<keyword evidence="5 6" id="KW-0408">Iron</keyword>
<evidence type="ECO:0000256" key="6">
    <source>
        <dbReference type="PIRSR" id="PIRSR602322-1"/>
    </source>
</evidence>
<dbReference type="SUPFAM" id="SSF48695">
    <property type="entry name" value="Multiheme cytochromes"/>
    <property type="match status" value="1"/>
</dbReference>
<protein>
    <submittedName>
        <fullName evidence="9">Cytochrome C</fullName>
    </submittedName>
</protein>
<feature type="domain" description="Class III cytochrome C" evidence="8">
    <location>
        <begin position="41"/>
        <end position="142"/>
    </location>
</feature>
<evidence type="ECO:0000256" key="5">
    <source>
        <dbReference type="ARBA" id="ARBA00023004"/>
    </source>
</evidence>
<dbReference type="GO" id="GO:0020037">
    <property type="term" value="F:heme binding"/>
    <property type="evidence" value="ECO:0007669"/>
    <property type="project" value="InterPro"/>
</dbReference>
<dbReference type="GO" id="GO:0046872">
    <property type="term" value="F:metal ion binding"/>
    <property type="evidence" value="ECO:0007669"/>
    <property type="project" value="UniProtKB-KW"/>
</dbReference>
<dbReference type="EMBL" id="CP040098">
    <property type="protein sequence ID" value="QCQ21593.1"/>
    <property type="molecule type" value="Genomic_DNA"/>
</dbReference>
<dbReference type="RefSeq" id="WP_137423562.1">
    <property type="nucleotide sequence ID" value="NZ_CP040098.1"/>
</dbReference>
<proteinExistence type="predicted"/>
<feature type="binding site" description="axial binding residue" evidence="6">
    <location>
        <position position="55"/>
    </location>
    <ligand>
        <name>heme c</name>
        <dbReference type="ChEBI" id="CHEBI:61717"/>
        <label>1</label>
    </ligand>
    <ligandPart>
        <name>Fe</name>
        <dbReference type="ChEBI" id="CHEBI:18248"/>
    </ligandPart>
</feature>
<sequence length="147" mass="16345">MKKKVWLICAAFGMGLLLTAAIGVVASDVPDVITMNSSLWPEHTKTLVEFTHRKHAEDHGIACTECHHVYEDGQNVWKEGDPVQKCQECHNEPTIQGEKKLPPEQQKLNLKLAIHDNCLGCHRDLKKDNPQTTAPTTCTQCHPKAGS</sequence>
<dbReference type="PRINTS" id="PR00609">
    <property type="entry name" value="CYTOCHROMEC3"/>
</dbReference>
<evidence type="ECO:0000256" key="3">
    <source>
        <dbReference type="ARBA" id="ARBA00022723"/>
    </source>
</evidence>
<accession>A0A4P8L1U7</accession>
<feature type="signal peptide" evidence="7">
    <location>
        <begin position="1"/>
        <end position="20"/>
    </location>
</feature>
<keyword evidence="7" id="KW-0732">Signal</keyword>
<dbReference type="AlphaFoldDB" id="A0A4P8L1U7"/>
<dbReference type="OrthoDB" id="5421852at2"/>
<feature type="binding site" description="axial binding residue" evidence="6">
    <location>
        <position position="141"/>
    </location>
    <ligand>
        <name>heme c</name>
        <dbReference type="ChEBI" id="CHEBI:61717"/>
        <label>1</label>
    </ligand>
    <ligandPart>
        <name>Fe</name>
        <dbReference type="ChEBI" id="CHEBI:18248"/>
    </ligandPart>
</feature>
<evidence type="ECO:0000256" key="1">
    <source>
        <dbReference type="ARBA" id="ARBA00022448"/>
    </source>
</evidence>
<feature type="binding site" description="axial binding residue" evidence="6">
    <location>
        <position position="52"/>
    </location>
    <ligand>
        <name>heme c</name>
        <dbReference type="ChEBI" id="CHEBI:61717"/>
        <label>1</label>
    </ligand>
    <ligandPart>
        <name>Fe</name>
        <dbReference type="ChEBI" id="CHEBI:18248"/>
    </ligandPart>
</feature>
<dbReference type="InterPro" id="IPR002322">
    <property type="entry name" value="Cyt_c_III"/>
</dbReference>
<organism evidence="9 10">
    <name type="scientific">Desulfoglaeba alkanexedens ALDC</name>
    <dbReference type="NCBI Taxonomy" id="980445"/>
    <lineage>
        <taxon>Bacteria</taxon>
        <taxon>Pseudomonadati</taxon>
        <taxon>Thermodesulfobacteriota</taxon>
        <taxon>Syntrophobacteria</taxon>
        <taxon>Syntrophobacterales</taxon>
        <taxon>Syntrophobacteraceae</taxon>
        <taxon>Desulfoglaeba</taxon>
    </lineage>
</organism>
<dbReference type="Gene3D" id="3.90.10.10">
    <property type="entry name" value="Cytochrome C3"/>
    <property type="match status" value="1"/>
</dbReference>
<feature type="binding site" description="axial binding residue" evidence="6">
    <location>
        <position position="90"/>
    </location>
    <ligand>
        <name>heme c</name>
        <dbReference type="ChEBI" id="CHEBI:61717"/>
        <label>1</label>
    </ligand>
    <ligandPart>
        <name>Fe</name>
        <dbReference type="ChEBI" id="CHEBI:18248"/>
    </ligandPart>
</feature>
<keyword evidence="3 6" id="KW-0479">Metal-binding</keyword>
<feature type="binding site" description="axial binding residue" evidence="6">
    <location>
        <position position="89"/>
    </location>
    <ligand>
        <name>heme c</name>
        <dbReference type="ChEBI" id="CHEBI:61717"/>
        <label>1</label>
    </ligand>
    <ligandPart>
        <name>Fe</name>
        <dbReference type="ChEBI" id="CHEBI:18248"/>
    </ligandPart>
</feature>
<feature type="chain" id="PRO_5020377990" evidence="7">
    <location>
        <begin position="21"/>
        <end position="147"/>
    </location>
</feature>
<comment type="cofactor">
    <cofactor evidence="6">
        <name>heme c</name>
        <dbReference type="ChEBI" id="CHEBI:61717"/>
    </cofactor>
    <text evidence="6">Binds 4 heme c groups covalently per monomer.</text>
</comment>
<reference evidence="9 10" key="1">
    <citation type="submission" date="2019-05" db="EMBL/GenBank/DDBJ databases">
        <title>The Complete Genome Sequence of the n-alkane-degrading Desulfoglaeba alkanexedens ALDC reveals multiple alkylsuccinate synthase gene clusters.</title>
        <authorList>
            <person name="Callaghan A.V."/>
            <person name="Davidova I.A."/>
            <person name="Duncan K.E."/>
            <person name="Morris B."/>
            <person name="McInerney M.J."/>
        </authorList>
    </citation>
    <scope>NUCLEOTIDE SEQUENCE [LARGE SCALE GENOMIC DNA]</scope>
    <source>
        <strain evidence="9 10">ALDC</strain>
    </source>
</reference>
<dbReference type="InterPro" id="IPR036280">
    <property type="entry name" value="Multihaem_cyt_sf"/>
</dbReference>
<dbReference type="GO" id="GO:0009055">
    <property type="term" value="F:electron transfer activity"/>
    <property type="evidence" value="ECO:0007669"/>
    <property type="project" value="InterPro"/>
</dbReference>